<evidence type="ECO:0000313" key="3">
    <source>
        <dbReference type="Proteomes" id="UP001430455"/>
    </source>
</evidence>
<accession>A0AAW4PIL5</accession>
<keyword evidence="1" id="KW-0472">Membrane</keyword>
<organism evidence="2 3">
    <name type="scientific">Haloarcula nitratireducens</name>
    <dbReference type="NCBI Taxonomy" id="2487749"/>
    <lineage>
        <taxon>Archaea</taxon>
        <taxon>Methanobacteriati</taxon>
        <taxon>Methanobacteriota</taxon>
        <taxon>Stenosarchaea group</taxon>
        <taxon>Halobacteria</taxon>
        <taxon>Halobacteriales</taxon>
        <taxon>Haloarculaceae</taxon>
        <taxon>Haloarcula</taxon>
    </lineage>
</organism>
<dbReference type="EMBL" id="RKLT01000030">
    <property type="protein sequence ID" value="MBX0297870.1"/>
    <property type="molecule type" value="Genomic_DNA"/>
</dbReference>
<evidence type="ECO:0000313" key="2">
    <source>
        <dbReference type="EMBL" id="MBX0297870.1"/>
    </source>
</evidence>
<name>A0AAW4PIL5_9EURY</name>
<reference evidence="2 3" key="1">
    <citation type="submission" date="2021-06" db="EMBL/GenBank/DDBJ databases">
        <title>Halomicroarcula sp. a new haloarchaeum isolated from saline soil.</title>
        <authorList>
            <person name="Duran-Viseras A."/>
            <person name="Sanchez-Porro C."/>
            <person name="Ventosa A."/>
        </authorList>
    </citation>
    <scope>NUCLEOTIDE SEQUENCE [LARGE SCALE GENOMIC DNA]</scope>
    <source>
        <strain evidence="2 3">F27</strain>
    </source>
</reference>
<comment type="caution">
    <text evidence="2">The sequence shown here is derived from an EMBL/GenBank/DDBJ whole genome shotgun (WGS) entry which is preliminary data.</text>
</comment>
<dbReference type="Proteomes" id="UP001430455">
    <property type="component" value="Unassembled WGS sequence"/>
</dbReference>
<protein>
    <recommendedName>
        <fullName evidence="4">DUF5658 domain-containing protein</fullName>
    </recommendedName>
</protein>
<gene>
    <name evidence="2" type="ORF">EGH23_23680</name>
</gene>
<dbReference type="RefSeq" id="WP_220582455.1">
    <property type="nucleotide sequence ID" value="NZ_RKLT01000030.1"/>
</dbReference>
<dbReference type="AlphaFoldDB" id="A0AAW4PIL5"/>
<keyword evidence="1" id="KW-0812">Transmembrane</keyword>
<keyword evidence="1" id="KW-1133">Transmembrane helix</keyword>
<evidence type="ECO:0000256" key="1">
    <source>
        <dbReference type="SAM" id="Phobius"/>
    </source>
</evidence>
<evidence type="ECO:0008006" key="4">
    <source>
        <dbReference type="Google" id="ProtNLM"/>
    </source>
</evidence>
<keyword evidence="3" id="KW-1185">Reference proteome</keyword>
<sequence>MLLALLVGCYFVGDIVTTIVGQELGAVESTESVRWSMETFGYVGLVRHKLVILAYVFIGWKTLTIAARYIRIDANPFRSAYLIFFAGRGASVIL</sequence>
<feature type="transmembrane region" description="Helical" evidence="1">
    <location>
        <begin position="50"/>
        <end position="70"/>
    </location>
</feature>
<proteinExistence type="predicted"/>